<dbReference type="GO" id="GO:0000149">
    <property type="term" value="F:SNARE binding"/>
    <property type="evidence" value="ECO:0007669"/>
    <property type="project" value="TreeGrafter"/>
</dbReference>
<dbReference type="InterPro" id="IPR010989">
    <property type="entry name" value="SNARE"/>
</dbReference>
<dbReference type="GO" id="GO:0048278">
    <property type="term" value="P:vesicle docking"/>
    <property type="evidence" value="ECO:0007669"/>
    <property type="project" value="TreeGrafter"/>
</dbReference>
<dbReference type="SUPFAM" id="SSF47661">
    <property type="entry name" value="t-snare proteins"/>
    <property type="match status" value="1"/>
</dbReference>
<dbReference type="PANTHER" id="PTHR19957">
    <property type="entry name" value="SYNTAXIN"/>
    <property type="match status" value="1"/>
</dbReference>
<evidence type="ECO:0000256" key="1">
    <source>
        <dbReference type="ARBA" id="ARBA00009063"/>
    </source>
</evidence>
<accession>A0A0S4IVI2</accession>
<feature type="transmembrane region" description="Helical" evidence="3">
    <location>
        <begin position="223"/>
        <end position="243"/>
    </location>
</feature>
<gene>
    <name evidence="5" type="ORF">BSAL_69585</name>
</gene>
<dbReference type="GO" id="GO:0005484">
    <property type="term" value="F:SNAP receptor activity"/>
    <property type="evidence" value="ECO:0007669"/>
    <property type="project" value="TreeGrafter"/>
</dbReference>
<keyword evidence="3" id="KW-1133">Transmembrane helix</keyword>
<dbReference type="AlphaFoldDB" id="A0A0S4IVI2"/>
<dbReference type="OrthoDB" id="364348at2759"/>
<comment type="similarity">
    <text evidence="1">Belongs to the syntaxin family.</text>
</comment>
<keyword evidence="6" id="KW-1185">Reference proteome</keyword>
<dbReference type="GO" id="GO:0012505">
    <property type="term" value="C:endomembrane system"/>
    <property type="evidence" value="ECO:0007669"/>
    <property type="project" value="TreeGrafter"/>
</dbReference>
<dbReference type="PROSITE" id="PS50192">
    <property type="entry name" value="T_SNARE"/>
    <property type="match status" value="1"/>
</dbReference>
<feature type="compositionally biased region" description="Low complexity" evidence="2">
    <location>
        <begin position="99"/>
        <end position="108"/>
    </location>
</feature>
<evidence type="ECO:0000313" key="6">
    <source>
        <dbReference type="Proteomes" id="UP000051952"/>
    </source>
</evidence>
<dbReference type="GO" id="GO:0006906">
    <property type="term" value="P:vesicle fusion"/>
    <property type="evidence" value="ECO:0007669"/>
    <property type="project" value="TreeGrafter"/>
</dbReference>
<dbReference type="EMBL" id="CYKH01000495">
    <property type="protein sequence ID" value="CUG02121.1"/>
    <property type="molecule type" value="Genomic_DNA"/>
</dbReference>
<dbReference type="GO" id="GO:0006886">
    <property type="term" value="P:intracellular protein transport"/>
    <property type="evidence" value="ECO:0007669"/>
    <property type="project" value="TreeGrafter"/>
</dbReference>
<protein>
    <submittedName>
        <fullName evidence="5">QA-SNARE, putative</fullName>
    </submittedName>
</protein>
<name>A0A0S4IVI2_BODSA</name>
<feature type="domain" description="T-SNARE coiled-coil homology" evidence="4">
    <location>
        <begin position="150"/>
        <end position="212"/>
    </location>
</feature>
<evidence type="ECO:0000259" key="4">
    <source>
        <dbReference type="PROSITE" id="PS50192"/>
    </source>
</evidence>
<reference evidence="6" key="1">
    <citation type="submission" date="2015-09" db="EMBL/GenBank/DDBJ databases">
        <authorList>
            <consortium name="Pathogen Informatics"/>
        </authorList>
    </citation>
    <scope>NUCLEOTIDE SEQUENCE [LARGE SCALE GENOMIC DNA]</scope>
    <source>
        <strain evidence="6">Lake Konstanz</strain>
    </source>
</reference>
<keyword evidence="3" id="KW-0812">Transmembrane</keyword>
<dbReference type="Pfam" id="PF05739">
    <property type="entry name" value="SNARE"/>
    <property type="match status" value="1"/>
</dbReference>
<organism evidence="5 6">
    <name type="scientific">Bodo saltans</name>
    <name type="common">Flagellated protozoan</name>
    <dbReference type="NCBI Taxonomy" id="75058"/>
    <lineage>
        <taxon>Eukaryota</taxon>
        <taxon>Discoba</taxon>
        <taxon>Euglenozoa</taxon>
        <taxon>Kinetoplastea</taxon>
        <taxon>Metakinetoplastina</taxon>
        <taxon>Eubodonida</taxon>
        <taxon>Bodonidae</taxon>
        <taxon>Bodo</taxon>
    </lineage>
</organism>
<dbReference type="PANTHER" id="PTHR19957:SF38">
    <property type="entry name" value="LD27581P"/>
    <property type="match status" value="1"/>
</dbReference>
<dbReference type="VEuPathDB" id="TriTrypDB:BSAL_69585"/>
<feature type="region of interest" description="Disordered" evidence="2">
    <location>
        <begin position="88"/>
        <end position="132"/>
    </location>
</feature>
<dbReference type="InterPro" id="IPR045242">
    <property type="entry name" value="Syntaxin"/>
</dbReference>
<sequence>MPLDEAETLSRHIQQYKKAVGDFQAAVQQLGTDKDAAARERLRKLRTAIQTCSSKIEETRSGSSDETVESLLQTYQQLKRDYDTANMNAKKKERAVAPGGDANDAGGNSNRQFNSGGGGNAGGNGSRGDQQQVRVQEIKQIDTSELATKEALENDKLRGAIEIENEMRDLKSTYQEFHDLVDHQQQGIDRASNNISEARVHVEKGVVELQEANRHQKASRKKMCIIIVVLVAIAVVVGIGAYLGTQ</sequence>
<dbReference type="SMART" id="SM00397">
    <property type="entry name" value="t_SNARE"/>
    <property type="match status" value="1"/>
</dbReference>
<evidence type="ECO:0000313" key="5">
    <source>
        <dbReference type="EMBL" id="CUG02121.1"/>
    </source>
</evidence>
<evidence type="ECO:0000256" key="3">
    <source>
        <dbReference type="SAM" id="Phobius"/>
    </source>
</evidence>
<dbReference type="GO" id="GO:0031201">
    <property type="term" value="C:SNARE complex"/>
    <property type="evidence" value="ECO:0007669"/>
    <property type="project" value="TreeGrafter"/>
</dbReference>
<dbReference type="InterPro" id="IPR000727">
    <property type="entry name" value="T_SNARE_dom"/>
</dbReference>
<feature type="compositionally biased region" description="Gly residues" evidence="2">
    <location>
        <begin position="115"/>
        <end position="126"/>
    </location>
</feature>
<proteinExistence type="inferred from homology"/>
<dbReference type="Proteomes" id="UP000051952">
    <property type="component" value="Unassembled WGS sequence"/>
</dbReference>
<evidence type="ECO:0000256" key="2">
    <source>
        <dbReference type="SAM" id="MobiDB-lite"/>
    </source>
</evidence>
<keyword evidence="3" id="KW-0472">Membrane</keyword>
<dbReference type="OMA" id="CIQQVAK"/>
<dbReference type="Gene3D" id="1.20.5.110">
    <property type="match status" value="1"/>
</dbReference>